<evidence type="ECO:0008006" key="11">
    <source>
        <dbReference type="Google" id="ProtNLM"/>
    </source>
</evidence>
<feature type="transmembrane region" description="Helical" evidence="8">
    <location>
        <begin position="251"/>
        <end position="272"/>
    </location>
</feature>
<keyword evidence="10" id="KW-1185">Reference proteome</keyword>
<evidence type="ECO:0000256" key="3">
    <source>
        <dbReference type="ARBA" id="ARBA00022679"/>
    </source>
</evidence>
<keyword evidence="6 8" id="KW-0472">Membrane</keyword>
<evidence type="ECO:0000256" key="6">
    <source>
        <dbReference type="ARBA" id="ARBA00023136"/>
    </source>
</evidence>
<dbReference type="Proteomes" id="UP000572680">
    <property type="component" value="Unassembled WGS sequence"/>
</dbReference>
<dbReference type="GO" id="GO:0016020">
    <property type="term" value="C:membrane"/>
    <property type="evidence" value="ECO:0007669"/>
    <property type="project" value="UniProtKB-SubCell"/>
</dbReference>
<comment type="subcellular location">
    <subcellularLocation>
        <location evidence="1">Membrane</location>
        <topology evidence="1">Multi-pass membrane protein</topology>
    </subcellularLocation>
</comment>
<feature type="transmembrane region" description="Helical" evidence="8">
    <location>
        <begin position="337"/>
        <end position="355"/>
    </location>
</feature>
<organism evidence="9 10">
    <name type="scientific">Actinomadura namibiensis</name>
    <dbReference type="NCBI Taxonomy" id="182080"/>
    <lineage>
        <taxon>Bacteria</taxon>
        <taxon>Bacillati</taxon>
        <taxon>Actinomycetota</taxon>
        <taxon>Actinomycetes</taxon>
        <taxon>Streptosporangiales</taxon>
        <taxon>Thermomonosporaceae</taxon>
        <taxon>Actinomadura</taxon>
    </lineage>
</organism>
<comment type="similarity">
    <text evidence="7">Belongs to the MptA/B family.</text>
</comment>
<evidence type="ECO:0000313" key="10">
    <source>
        <dbReference type="Proteomes" id="UP000572680"/>
    </source>
</evidence>
<dbReference type="AlphaFoldDB" id="A0A7W3QKW0"/>
<evidence type="ECO:0000256" key="5">
    <source>
        <dbReference type="ARBA" id="ARBA00022989"/>
    </source>
</evidence>
<dbReference type="Pfam" id="PF26314">
    <property type="entry name" value="MptA_B_family"/>
    <property type="match status" value="1"/>
</dbReference>
<dbReference type="NCBIfam" id="NF038066">
    <property type="entry name" value="MptB"/>
    <property type="match status" value="1"/>
</dbReference>
<reference evidence="9 10" key="1">
    <citation type="submission" date="2020-08" db="EMBL/GenBank/DDBJ databases">
        <title>Genomic Encyclopedia of Type Strains, Phase IV (KMG-IV): sequencing the most valuable type-strain genomes for metagenomic binning, comparative biology and taxonomic classification.</title>
        <authorList>
            <person name="Goeker M."/>
        </authorList>
    </citation>
    <scope>NUCLEOTIDE SEQUENCE [LARGE SCALE GENOMIC DNA]</scope>
    <source>
        <strain evidence="9 10">DSM 44197</strain>
    </source>
</reference>
<dbReference type="InterPro" id="IPR049829">
    <property type="entry name" value="MptA/B-like"/>
</dbReference>
<evidence type="ECO:0000256" key="2">
    <source>
        <dbReference type="ARBA" id="ARBA00022676"/>
    </source>
</evidence>
<keyword evidence="2" id="KW-0328">Glycosyltransferase</keyword>
<evidence type="ECO:0000256" key="8">
    <source>
        <dbReference type="SAM" id="Phobius"/>
    </source>
</evidence>
<protein>
    <recommendedName>
        <fullName evidence="11">DUF2029 domain-containing protein</fullName>
    </recommendedName>
</protein>
<feature type="transmembrane region" description="Helical" evidence="8">
    <location>
        <begin position="208"/>
        <end position="226"/>
    </location>
</feature>
<dbReference type="GO" id="GO:0016757">
    <property type="term" value="F:glycosyltransferase activity"/>
    <property type="evidence" value="ECO:0007669"/>
    <property type="project" value="UniProtKB-KW"/>
</dbReference>
<proteinExistence type="inferred from homology"/>
<evidence type="ECO:0000313" key="9">
    <source>
        <dbReference type="EMBL" id="MBA8950323.1"/>
    </source>
</evidence>
<evidence type="ECO:0000256" key="7">
    <source>
        <dbReference type="ARBA" id="ARBA00043987"/>
    </source>
</evidence>
<evidence type="ECO:0000256" key="1">
    <source>
        <dbReference type="ARBA" id="ARBA00004141"/>
    </source>
</evidence>
<feature type="transmembrane region" description="Helical" evidence="8">
    <location>
        <begin position="12"/>
        <end position="33"/>
    </location>
</feature>
<dbReference type="RefSeq" id="WP_182842760.1">
    <property type="nucleotide sequence ID" value="NZ_BAAALP010000002.1"/>
</dbReference>
<name>A0A7W3QKW0_ACTNM</name>
<keyword evidence="5 8" id="KW-1133">Transmembrane helix</keyword>
<feature type="transmembrane region" description="Helical" evidence="8">
    <location>
        <begin position="444"/>
        <end position="467"/>
    </location>
</feature>
<sequence length="488" mass="51210">MTPGRTGTRGLAAIGAALALFLLTAVLGPSAFVPELPGAAGAPPFSLNVRPPGTLLVVLVVLGVAAGAAGLALCLTALRRGWRVPASRLVGAGLLVAAAFAFLPPVGSTDHLNYAAYGRMAATGHDPYATRASDLPHDPVINAVQEWQDTPSVYGPIATAGQALASRVGGDSVKVTVFVLSLLNLAAFAIAALVLHRTARDETARLRAALLWTCNPLMLFHLMAGAHNDVQAVAPMVAALAAFRAGPGRTLLAGALVGVGMAIKLPAALVGGGPAWCLLRARRWPPLTALFAAAGAVAAATFLPAGPHAFDQLRDASNMVSLATPWHLLDSLLHNRAVIKVGWVALMLALVWLLYHALPRDPLGDAAERDRQEGRRVAAALVLAWLFAAPYELPWYDGFGWAVLALLPASRMDQIMLVRTAVFSLAYLPARDPKLVDLPEALRWFLPSVARSVIVPVLLTGVLVYLVRWCLAERRRAAPPASAAAPRG</sequence>
<gene>
    <name evidence="9" type="ORF">HNR61_001936</name>
</gene>
<feature type="transmembrane region" description="Helical" evidence="8">
    <location>
        <begin position="376"/>
        <end position="396"/>
    </location>
</feature>
<feature type="transmembrane region" description="Helical" evidence="8">
    <location>
        <begin position="53"/>
        <end position="77"/>
    </location>
</feature>
<feature type="transmembrane region" description="Helical" evidence="8">
    <location>
        <begin position="89"/>
        <end position="107"/>
    </location>
</feature>
<feature type="transmembrane region" description="Helical" evidence="8">
    <location>
        <begin position="175"/>
        <end position="196"/>
    </location>
</feature>
<keyword evidence="4 8" id="KW-0812">Transmembrane</keyword>
<accession>A0A7W3QKW0</accession>
<keyword evidence="3" id="KW-0808">Transferase</keyword>
<dbReference type="EMBL" id="JACJIA010000002">
    <property type="protein sequence ID" value="MBA8950323.1"/>
    <property type="molecule type" value="Genomic_DNA"/>
</dbReference>
<feature type="transmembrane region" description="Helical" evidence="8">
    <location>
        <begin position="284"/>
        <end position="305"/>
    </location>
</feature>
<comment type="caution">
    <text evidence="9">The sequence shown here is derived from an EMBL/GenBank/DDBJ whole genome shotgun (WGS) entry which is preliminary data.</text>
</comment>
<evidence type="ECO:0000256" key="4">
    <source>
        <dbReference type="ARBA" id="ARBA00022692"/>
    </source>
</evidence>